<dbReference type="RefSeq" id="WP_161707598.1">
    <property type="nucleotide sequence ID" value="NZ_JAABLQ010000001.1"/>
</dbReference>
<proteinExistence type="predicted"/>
<dbReference type="AlphaFoldDB" id="A0A7X5J7V6"/>
<dbReference type="Proteomes" id="UP000586722">
    <property type="component" value="Unassembled WGS sequence"/>
</dbReference>
<comment type="caution">
    <text evidence="1">The sequence shown here is derived from an EMBL/GenBank/DDBJ whole genome shotgun (WGS) entry which is preliminary data.</text>
</comment>
<evidence type="ECO:0000313" key="2">
    <source>
        <dbReference type="Proteomes" id="UP000586722"/>
    </source>
</evidence>
<sequence length="71" mass="7906">MITLLIHSTEFRPGRLPDPEEPGDTGRPDTWYVRFEWADHAGTRSSDVVLEGLPESASSQEIYDAVMATIS</sequence>
<accession>A0A7X5J7V6</accession>
<name>A0A7X5J7V6_9HYPH</name>
<reference evidence="2" key="1">
    <citation type="submission" date="2020-01" db="EMBL/GenBank/DDBJ databases">
        <authorList>
            <person name="Fang Y."/>
            <person name="Sun R."/>
            <person name="Nie L."/>
            <person name="He J."/>
            <person name="Hao L."/>
            <person name="Wang L."/>
            <person name="Su S."/>
            <person name="Lv E."/>
            <person name="Zhang Z."/>
            <person name="Xie R."/>
            <person name="Liu H."/>
        </authorList>
    </citation>
    <scope>NUCLEOTIDE SEQUENCE [LARGE SCALE GENOMIC DNA]</scope>
    <source>
        <strain evidence="2">XCT-53</strain>
    </source>
</reference>
<evidence type="ECO:0000313" key="1">
    <source>
        <dbReference type="EMBL" id="NBN76831.1"/>
    </source>
</evidence>
<dbReference type="EMBL" id="JAABLQ010000001">
    <property type="protein sequence ID" value="NBN76831.1"/>
    <property type="molecule type" value="Genomic_DNA"/>
</dbReference>
<keyword evidence="2" id="KW-1185">Reference proteome</keyword>
<protein>
    <submittedName>
        <fullName evidence="1">Uncharacterized protein</fullName>
    </submittedName>
</protein>
<organism evidence="1 2">
    <name type="scientific">Pannonibacter tanglangensis</name>
    <dbReference type="NCBI Taxonomy" id="2750084"/>
    <lineage>
        <taxon>Bacteria</taxon>
        <taxon>Pseudomonadati</taxon>
        <taxon>Pseudomonadota</taxon>
        <taxon>Alphaproteobacteria</taxon>
        <taxon>Hyphomicrobiales</taxon>
        <taxon>Stappiaceae</taxon>
        <taxon>Pannonibacter</taxon>
    </lineage>
</organism>
<gene>
    <name evidence="1" type="ORF">GWI72_00950</name>
</gene>